<name>A0A9X9ML93_BLUGR</name>
<evidence type="ECO:0000313" key="1">
    <source>
        <dbReference type="EMBL" id="VDB92711.1"/>
    </source>
</evidence>
<reference evidence="1 2" key="1">
    <citation type="submission" date="2018-08" db="EMBL/GenBank/DDBJ databases">
        <authorList>
            <person name="Muller C M."/>
        </authorList>
    </citation>
    <scope>NUCLEOTIDE SEQUENCE [LARGE SCALE GENOMIC DNA]</scope>
</reference>
<feature type="non-terminal residue" evidence="1">
    <location>
        <position position="1"/>
    </location>
</feature>
<keyword evidence="2" id="KW-1185">Reference proteome</keyword>
<protein>
    <submittedName>
        <fullName evidence="1">Bgt-51294</fullName>
    </submittedName>
</protein>
<organism evidence="1 2">
    <name type="scientific">Blumeria graminis f. sp. tritici</name>
    <dbReference type="NCBI Taxonomy" id="62690"/>
    <lineage>
        <taxon>Eukaryota</taxon>
        <taxon>Fungi</taxon>
        <taxon>Dikarya</taxon>
        <taxon>Ascomycota</taxon>
        <taxon>Pezizomycotina</taxon>
        <taxon>Leotiomycetes</taxon>
        <taxon>Erysiphales</taxon>
        <taxon>Erysiphaceae</taxon>
        <taxon>Blumeria</taxon>
    </lineage>
</organism>
<dbReference type="AlphaFoldDB" id="A0A9X9ML93"/>
<gene>
    <name evidence="1" type="ORF">BGT96224V316_LOCUS6480</name>
</gene>
<sequence>DQIISYVESSPGNRRKTYLELASGPLRHLGVSERIIQKELEKRISATYGSSRASSILVNYEDAENGPKLISIGHMKTQRQFYAQTKLG</sequence>
<accession>A0A9X9ML93</accession>
<evidence type="ECO:0000313" key="2">
    <source>
        <dbReference type="Proteomes" id="UP000324639"/>
    </source>
</evidence>
<dbReference type="Proteomes" id="UP000324639">
    <property type="component" value="Chromosome Bgt_-09"/>
</dbReference>
<dbReference type="EMBL" id="LR026992">
    <property type="protein sequence ID" value="VDB92711.1"/>
    <property type="molecule type" value="Genomic_DNA"/>
</dbReference>
<proteinExistence type="predicted"/>